<protein>
    <submittedName>
        <fullName evidence="1">Uncharacterized protein</fullName>
    </submittedName>
</protein>
<evidence type="ECO:0000313" key="1">
    <source>
        <dbReference type="EMBL" id="OWZ00543.1"/>
    </source>
</evidence>
<dbReference type="EMBL" id="NBNE01007525">
    <property type="protein sequence ID" value="OWZ00543.1"/>
    <property type="molecule type" value="Genomic_DNA"/>
</dbReference>
<evidence type="ECO:0000313" key="2">
    <source>
        <dbReference type="Proteomes" id="UP000198211"/>
    </source>
</evidence>
<keyword evidence="2" id="KW-1185">Reference proteome</keyword>
<name>A0A225V5C8_9STRA</name>
<gene>
    <name evidence="1" type="ORF">PHMEG_00028239</name>
</gene>
<comment type="caution">
    <text evidence="1">The sequence shown here is derived from an EMBL/GenBank/DDBJ whole genome shotgun (WGS) entry which is preliminary data.</text>
</comment>
<dbReference type="AlphaFoldDB" id="A0A225V5C8"/>
<proteinExistence type="predicted"/>
<dbReference type="Proteomes" id="UP000198211">
    <property type="component" value="Unassembled WGS sequence"/>
</dbReference>
<organism evidence="1 2">
    <name type="scientific">Phytophthora megakarya</name>
    <dbReference type="NCBI Taxonomy" id="4795"/>
    <lineage>
        <taxon>Eukaryota</taxon>
        <taxon>Sar</taxon>
        <taxon>Stramenopiles</taxon>
        <taxon>Oomycota</taxon>
        <taxon>Peronosporomycetes</taxon>
        <taxon>Peronosporales</taxon>
        <taxon>Peronosporaceae</taxon>
        <taxon>Phytophthora</taxon>
    </lineage>
</organism>
<accession>A0A225V5C8</accession>
<sequence>MMRVCSHRESEFTADNQLRQRRQGLAIVAAAATESHHYSRMASYAPWLLYDDYLLEDEDSKLGFGNTFGELRTINENVGCTTKTKKRTYDAPFRWIK</sequence>
<reference evidence="2" key="1">
    <citation type="submission" date="2017-03" db="EMBL/GenBank/DDBJ databases">
        <title>Phytopthora megakarya and P. palmivora, two closely related causual agents of cacao black pod achieved similar genome size and gene model numbers by different mechanisms.</title>
        <authorList>
            <person name="Ali S."/>
            <person name="Shao J."/>
            <person name="Larry D.J."/>
            <person name="Kronmiller B."/>
            <person name="Shen D."/>
            <person name="Strem M.D."/>
            <person name="Melnick R.L."/>
            <person name="Guiltinan M.J."/>
            <person name="Tyler B.M."/>
            <person name="Meinhardt L.W."/>
            <person name="Bailey B.A."/>
        </authorList>
    </citation>
    <scope>NUCLEOTIDE SEQUENCE [LARGE SCALE GENOMIC DNA]</scope>
    <source>
        <strain evidence="2">zdho120</strain>
    </source>
</reference>